<protein>
    <submittedName>
        <fullName evidence="2">Uncharacterized protein</fullName>
    </submittedName>
</protein>
<sequence length="220" mass="25622">MPEAVLKRLTEYRSRAPSRKTLMSSLHEARKVMNKTLNMEEFEKELEKRKPVLEFLLETETADLEERKVSDPTKMRQSDYADPEPTEAGTPKEEKEWWINDVNKGVIEEKEEEMVTFMVLANDEDDDKTVQDEEDVLNPTPTSCQALIPRDPSVWCRRLVPEYRHSLAFTSLNRATGVELGYGELIDVNAIRTQLRKNRRKIALDPTTSAELMELHWEEQ</sequence>
<evidence type="ECO:0000313" key="3">
    <source>
        <dbReference type="Proteomes" id="UP000266673"/>
    </source>
</evidence>
<evidence type="ECO:0000313" key="2">
    <source>
        <dbReference type="EMBL" id="RIB20742.1"/>
    </source>
</evidence>
<name>A0A397VFH6_9GLOM</name>
<gene>
    <name evidence="2" type="ORF">C2G38_2244381</name>
</gene>
<feature type="compositionally biased region" description="Basic and acidic residues" evidence="1">
    <location>
        <begin position="64"/>
        <end position="79"/>
    </location>
</feature>
<organism evidence="2 3">
    <name type="scientific">Gigaspora rosea</name>
    <dbReference type="NCBI Taxonomy" id="44941"/>
    <lineage>
        <taxon>Eukaryota</taxon>
        <taxon>Fungi</taxon>
        <taxon>Fungi incertae sedis</taxon>
        <taxon>Mucoromycota</taxon>
        <taxon>Glomeromycotina</taxon>
        <taxon>Glomeromycetes</taxon>
        <taxon>Diversisporales</taxon>
        <taxon>Gigasporaceae</taxon>
        <taxon>Gigaspora</taxon>
    </lineage>
</organism>
<proteinExistence type="predicted"/>
<keyword evidence="3" id="KW-1185">Reference proteome</keyword>
<accession>A0A397VFH6</accession>
<dbReference type="Proteomes" id="UP000266673">
    <property type="component" value="Unassembled WGS sequence"/>
</dbReference>
<dbReference type="AlphaFoldDB" id="A0A397VFH6"/>
<dbReference type="OrthoDB" id="2423519at2759"/>
<feature type="region of interest" description="Disordered" evidence="1">
    <location>
        <begin position="60"/>
        <end position="95"/>
    </location>
</feature>
<reference evidence="2 3" key="1">
    <citation type="submission" date="2018-06" db="EMBL/GenBank/DDBJ databases">
        <title>Comparative genomics reveals the genomic features of Rhizophagus irregularis, R. cerebriforme, R. diaphanum and Gigaspora rosea, and their symbiotic lifestyle signature.</title>
        <authorList>
            <person name="Morin E."/>
            <person name="San Clemente H."/>
            <person name="Chen E.C.H."/>
            <person name="De La Providencia I."/>
            <person name="Hainaut M."/>
            <person name="Kuo A."/>
            <person name="Kohler A."/>
            <person name="Murat C."/>
            <person name="Tang N."/>
            <person name="Roy S."/>
            <person name="Loubradou J."/>
            <person name="Henrissat B."/>
            <person name="Grigoriev I.V."/>
            <person name="Corradi N."/>
            <person name="Roux C."/>
            <person name="Martin F.M."/>
        </authorList>
    </citation>
    <scope>NUCLEOTIDE SEQUENCE [LARGE SCALE GENOMIC DNA]</scope>
    <source>
        <strain evidence="2 3">DAOM 194757</strain>
    </source>
</reference>
<dbReference type="EMBL" id="QKWP01000400">
    <property type="protein sequence ID" value="RIB20742.1"/>
    <property type="molecule type" value="Genomic_DNA"/>
</dbReference>
<comment type="caution">
    <text evidence="2">The sequence shown here is derived from an EMBL/GenBank/DDBJ whole genome shotgun (WGS) entry which is preliminary data.</text>
</comment>
<evidence type="ECO:0000256" key="1">
    <source>
        <dbReference type="SAM" id="MobiDB-lite"/>
    </source>
</evidence>